<feature type="domain" description="Dihydroorotase catalytic" evidence="7">
    <location>
        <begin position="47"/>
        <end position="233"/>
    </location>
</feature>
<keyword evidence="6" id="KW-0862">Zinc</keyword>
<feature type="binding site" evidence="6">
    <location>
        <position position="150"/>
    </location>
    <ligand>
        <name>Zn(2+)</name>
        <dbReference type="ChEBI" id="CHEBI:29105"/>
        <label>1</label>
    </ligand>
</feature>
<proteinExistence type="inferred from homology"/>
<feature type="binding site" evidence="6">
    <location>
        <position position="92"/>
    </location>
    <ligand>
        <name>substrate</name>
    </ligand>
</feature>
<dbReference type="Proteomes" id="UP000823990">
    <property type="component" value="Unassembled WGS sequence"/>
</dbReference>
<dbReference type="GO" id="GO:0004151">
    <property type="term" value="F:dihydroorotase activity"/>
    <property type="evidence" value="ECO:0007669"/>
    <property type="project" value="UniProtKB-UniRule"/>
</dbReference>
<evidence type="ECO:0000256" key="5">
    <source>
        <dbReference type="ARBA" id="ARBA00022975"/>
    </source>
</evidence>
<name>A0A9D1TQR4_9FIRM</name>
<comment type="cofactor">
    <cofactor evidence="6">
        <name>Zn(2+)</name>
        <dbReference type="ChEBI" id="CHEBI:29105"/>
    </cofactor>
    <text evidence="6">Binds 2 Zn(2+) ions per subunit.</text>
</comment>
<dbReference type="EMBL" id="DXHS01000023">
    <property type="protein sequence ID" value="HIW01983.1"/>
    <property type="molecule type" value="Genomic_DNA"/>
</dbReference>
<dbReference type="CDD" id="cd01317">
    <property type="entry name" value="DHOase_IIa"/>
    <property type="match status" value="1"/>
</dbReference>
<dbReference type="InterPro" id="IPR024403">
    <property type="entry name" value="DHOase_cat"/>
</dbReference>
<evidence type="ECO:0000256" key="6">
    <source>
        <dbReference type="HAMAP-Rule" id="MF_00220"/>
    </source>
</evidence>
<dbReference type="Gene3D" id="3.20.20.140">
    <property type="entry name" value="Metal-dependent hydrolases"/>
    <property type="match status" value="1"/>
</dbReference>
<protein>
    <recommendedName>
        <fullName evidence="6">Dihydroorotase</fullName>
        <shortName evidence="6">DHOase</shortName>
        <ecNumber evidence="6">3.5.2.3</ecNumber>
    </recommendedName>
</protein>
<dbReference type="InterPro" id="IPR050138">
    <property type="entry name" value="DHOase/Allantoinase_Hydrolase"/>
</dbReference>
<dbReference type="GO" id="GO:0004038">
    <property type="term" value="F:allantoinase activity"/>
    <property type="evidence" value="ECO:0007669"/>
    <property type="project" value="TreeGrafter"/>
</dbReference>
<dbReference type="Gene3D" id="2.30.40.10">
    <property type="entry name" value="Urease, subunit C, domain 1"/>
    <property type="match status" value="1"/>
</dbReference>
<dbReference type="EC" id="3.5.2.3" evidence="6"/>
<comment type="catalytic activity">
    <reaction evidence="6">
        <text>(S)-dihydroorotate + H2O = N-carbamoyl-L-aspartate + H(+)</text>
        <dbReference type="Rhea" id="RHEA:24296"/>
        <dbReference type="ChEBI" id="CHEBI:15377"/>
        <dbReference type="ChEBI" id="CHEBI:15378"/>
        <dbReference type="ChEBI" id="CHEBI:30864"/>
        <dbReference type="ChEBI" id="CHEBI:32814"/>
        <dbReference type="EC" id="3.5.2.3"/>
    </reaction>
</comment>
<dbReference type="GO" id="GO:0044205">
    <property type="term" value="P:'de novo' UMP biosynthetic process"/>
    <property type="evidence" value="ECO:0007669"/>
    <property type="project" value="UniProtKB-UniRule"/>
</dbReference>
<feature type="binding site" evidence="6">
    <location>
        <position position="177"/>
    </location>
    <ligand>
        <name>Zn(2+)</name>
        <dbReference type="ChEBI" id="CHEBI:29105"/>
        <label>2</label>
    </ligand>
</feature>
<evidence type="ECO:0000256" key="3">
    <source>
        <dbReference type="ARBA" id="ARBA00022723"/>
    </source>
</evidence>
<dbReference type="SUPFAM" id="SSF51338">
    <property type="entry name" value="Composite domain of metallo-dependent hydrolases"/>
    <property type="match status" value="1"/>
</dbReference>
<dbReference type="InterPro" id="IPR002195">
    <property type="entry name" value="Dihydroorotase_CS"/>
</dbReference>
<dbReference type="InterPro" id="IPR011059">
    <property type="entry name" value="Metal-dep_hydrolase_composite"/>
</dbReference>
<feature type="binding site" evidence="6">
    <location>
        <position position="307"/>
    </location>
    <ligand>
        <name>substrate</name>
    </ligand>
</feature>
<dbReference type="NCBIfam" id="TIGR00857">
    <property type="entry name" value="pyrC_multi"/>
    <property type="match status" value="1"/>
</dbReference>
<evidence type="ECO:0000313" key="9">
    <source>
        <dbReference type="Proteomes" id="UP000823990"/>
    </source>
</evidence>
<feature type="binding site" evidence="6">
    <location>
        <position position="276"/>
    </location>
    <ligand>
        <name>substrate</name>
    </ligand>
</feature>
<reference evidence="8" key="1">
    <citation type="journal article" date="2021" name="PeerJ">
        <title>Extensive microbial diversity within the chicken gut microbiome revealed by metagenomics and culture.</title>
        <authorList>
            <person name="Gilroy R."/>
            <person name="Ravi A."/>
            <person name="Getino M."/>
            <person name="Pursley I."/>
            <person name="Horton D.L."/>
            <person name="Alikhan N.F."/>
            <person name="Baker D."/>
            <person name="Gharbi K."/>
            <person name="Hall N."/>
            <person name="Watson M."/>
            <person name="Adriaenssens E.M."/>
            <person name="Foster-Nyarko E."/>
            <person name="Jarju S."/>
            <person name="Secka A."/>
            <person name="Antonio M."/>
            <person name="Oren A."/>
            <person name="Chaudhuri R.R."/>
            <person name="La Ragione R."/>
            <person name="Hildebrand F."/>
            <person name="Pallen M.J."/>
        </authorList>
    </citation>
    <scope>NUCLEOTIDE SEQUENCE</scope>
    <source>
        <strain evidence="8">12435</strain>
    </source>
</reference>
<keyword evidence="5 6" id="KW-0665">Pyrimidine biosynthesis</keyword>
<accession>A0A9D1TQR4</accession>
<feature type="binding site" evidence="6">
    <location>
        <begin position="60"/>
        <end position="62"/>
    </location>
    <ligand>
        <name>substrate</name>
    </ligand>
</feature>
<dbReference type="PROSITE" id="PS00483">
    <property type="entry name" value="DIHYDROOROTASE_2"/>
    <property type="match status" value="1"/>
</dbReference>
<feature type="binding site" evidence="6">
    <location>
        <begin position="321"/>
        <end position="322"/>
    </location>
    <ligand>
        <name>substrate</name>
    </ligand>
</feature>
<evidence type="ECO:0000259" key="7">
    <source>
        <dbReference type="Pfam" id="PF12890"/>
    </source>
</evidence>
<dbReference type="GO" id="GO:0005737">
    <property type="term" value="C:cytoplasm"/>
    <property type="evidence" value="ECO:0007669"/>
    <property type="project" value="TreeGrafter"/>
</dbReference>
<evidence type="ECO:0000313" key="8">
    <source>
        <dbReference type="EMBL" id="HIW01983.1"/>
    </source>
</evidence>
<feature type="binding site" evidence="6">
    <location>
        <position position="230"/>
    </location>
    <ligand>
        <name>Zn(2+)</name>
        <dbReference type="ChEBI" id="CHEBI:29105"/>
        <label>2</label>
    </ligand>
</feature>
<dbReference type="SUPFAM" id="SSF51556">
    <property type="entry name" value="Metallo-dependent hydrolases"/>
    <property type="match status" value="1"/>
</dbReference>
<evidence type="ECO:0000256" key="4">
    <source>
        <dbReference type="ARBA" id="ARBA00022801"/>
    </source>
</evidence>
<evidence type="ECO:0000256" key="2">
    <source>
        <dbReference type="ARBA" id="ARBA00010286"/>
    </source>
</evidence>
<evidence type="ECO:0000256" key="1">
    <source>
        <dbReference type="ARBA" id="ARBA00002368"/>
    </source>
</evidence>
<comment type="function">
    <text evidence="1 6">Catalyzes the reversible cyclization of carbamoyl aspartate to dihydroorotate.</text>
</comment>
<dbReference type="Pfam" id="PF12890">
    <property type="entry name" value="DHOase"/>
    <property type="match status" value="1"/>
</dbReference>
<feature type="binding site" evidence="6">
    <location>
        <position position="58"/>
    </location>
    <ligand>
        <name>Zn(2+)</name>
        <dbReference type="ChEBI" id="CHEBI:29105"/>
        <label>1</label>
    </ligand>
</feature>
<dbReference type="AlphaFoldDB" id="A0A9D1TQR4"/>
<feature type="binding site" evidence="6">
    <location>
        <position position="150"/>
    </location>
    <ligand>
        <name>Zn(2+)</name>
        <dbReference type="ChEBI" id="CHEBI:29105"/>
        <label>2</label>
    </ligand>
</feature>
<keyword evidence="4 6" id="KW-0378">Hydrolase</keyword>
<feature type="binding site" evidence="6">
    <location>
        <position position="60"/>
    </location>
    <ligand>
        <name>Zn(2+)</name>
        <dbReference type="ChEBI" id="CHEBI:29105"/>
        <label>1</label>
    </ligand>
</feature>
<feature type="binding site" evidence="6">
    <location>
        <position position="303"/>
    </location>
    <ligand>
        <name>Zn(2+)</name>
        <dbReference type="ChEBI" id="CHEBI:29105"/>
        <label>1</label>
    </ligand>
</feature>
<comment type="pathway">
    <text evidence="6">Pyrimidine metabolism; UMP biosynthesis via de novo pathway; (S)-dihydroorotate from bicarbonate: step 3/3.</text>
</comment>
<keyword evidence="3 6" id="KW-0479">Metal-binding</keyword>
<feature type="active site" evidence="6">
    <location>
        <position position="303"/>
    </location>
</feature>
<comment type="similarity">
    <text evidence="2 6">Belongs to the metallo-dependent hydrolases superfamily. DHOase family. Class I DHOase subfamily.</text>
</comment>
<organism evidence="8 9">
    <name type="scientific">Candidatus Protoclostridium stercorigallinarum</name>
    <dbReference type="NCBI Taxonomy" id="2838741"/>
    <lineage>
        <taxon>Bacteria</taxon>
        <taxon>Bacillati</taxon>
        <taxon>Bacillota</taxon>
        <taxon>Clostridia</taxon>
        <taxon>Candidatus Protoclostridium</taxon>
    </lineage>
</organism>
<dbReference type="PANTHER" id="PTHR43668:SF2">
    <property type="entry name" value="ALLANTOINASE"/>
    <property type="match status" value="1"/>
</dbReference>
<dbReference type="InterPro" id="IPR032466">
    <property type="entry name" value="Metal_Hydrolase"/>
</dbReference>
<dbReference type="GO" id="GO:0006145">
    <property type="term" value="P:purine nucleobase catabolic process"/>
    <property type="evidence" value="ECO:0007669"/>
    <property type="project" value="TreeGrafter"/>
</dbReference>
<comment type="caution">
    <text evidence="8">The sequence shown here is derived from an EMBL/GenBank/DDBJ whole genome shotgun (WGS) entry which is preliminary data.</text>
</comment>
<dbReference type="PANTHER" id="PTHR43668">
    <property type="entry name" value="ALLANTOINASE"/>
    <property type="match status" value="1"/>
</dbReference>
<dbReference type="InterPro" id="IPR004722">
    <property type="entry name" value="DHOase"/>
</dbReference>
<sequence>MGSILIKNGTVTDTSESIADVYIENGRIARVGDCSDVRADTVIDASGKYVMPGLVDMHCHLREPGFEHKETIAGGALSAVKGGFTSIACMPNTDPVIDNPALVHYVITRGEEAGYARVYPIACITKGMKGEELTEMATLKKAGAVAFSDDGRPVSDSGVMRNALEYAKTFNLLITDHTEEKSVSGDGVVNEGVNATIAGLRGINRAAEEIGIARDIVLAESLGAKVHIAHVSTAGGVELIREAKERNVKVTCETCPHYFSATDEEILSYNTNAKINPPLREQSDCEAIIDGIRDGTIDVIATDHAPHSAGEKNREFDLAPFGTVGFETALSLAYTYLVDPGNIDMPKLVKLMSHNPAKLLGLPVVYVKPGAMADLVIFDPAREWTVKADALSGKGRNCLYDGWMLKGKVMHTIVGGMLKC</sequence>
<gene>
    <name evidence="6" type="primary">pyrC</name>
    <name evidence="8" type="ORF">H9892_01425</name>
</gene>
<reference evidence="8" key="2">
    <citation type="submission" date="2021-04" db="EMBL/GenBank/DDBJ databases">
        <authorList>
            <person name="Gilroy R."/>
        </authorList>
    </citation>
    <scope>NUCLEOTIDE SEQUENCE</scope>
    <source>
        <strain evidence="8">12435</strain>
    </source>
</reference>
<dbReference type="HAMAP" id="MF_00220_B">
    <property type="entry name" value="PyrC_classI_B"/>
    <property type="match status" value="1"/>
</dbReference>
<dbReference type="GO" id="GO:0008270">
    <property type="term" value="F:zinc ion binding"/>
    <property type="evidence" value="ECO:0007669"/>
    <property type="project" value="UniProtKB-UniRule"/>
</dbReference>